<protein>
    <submittedName>
        <fullName evidence="2">Uncharacterized protein</fullName>
    </submittedName>
</protein>
<dbReference type="EMBL" id="BSYR01000022">
    <property type="protein sequence ID" value="GMI89067.1"/>
    <property type="molecule type" value="Genomic_DNA"/>
</dbReference>
<keyword evidence="3" id="KW-1185">Reference proteome</keyword>
<dbReference type="InterPro" id="IPR006740">
    <property type="entry name" value="DUF604"/>
</dbReference>
<gene>
    <name evidence="2" type="ORF">HRI_002576000</name>
</gene>
<sequence length="480" mass="54332">MSSATLFPQKLQYLSLGASCISIAISAILVLFYTILYSHGCTQVFGPFNPIELNWSSSTNDVNFATNISHIKFILASSSKTLKSRKPYIESWWQTNGTRGNIFLDSPPPNDFFPWPSSYPPFRVNEDIKKLRVYPKLVVPAAVRLFRSILETFRLGDDGNVRWYVMGDDDTVFFVENLVGVLGKYDHTKYYYIGMTSEAVKSNFDFSFDMAYGGGGFALSYSLVETLVHVIDDCIERYSYLRVSDQLVSSCLADLGVDLTLEKGFHQIDLLGDISGLLSSHRQSPLLSLHHLDIINPIFPSMNRYESIKHLMKASKLDQSRLLQQTICYHKPSNWSFTVSWGYSVYVYETVIPRSLLRKPLETFRPFKKSARPPLYMFNTRLPTVDPSCQAPHAFFLESVETNGGGFVNTTYRRTSRRNLPPCSSSGNHSADHIDYVRVVLQATRRKQETNVECCDVEYVGATDVAHIKLRPCTPGEVIA</sequence>
<evidence type="ECO:0000313" key="2">
    <source>
        <dbReference type="EMBL" id="GMI89067.1"/>
    </source>
</evidence>
<keyword evidence="1" id="KW-0812">Transmembrane</keyword>
<dbReference type="Proteomes" id="UP001165190">
    <property type="component" value="Unassembled WGS sequence"/>
</dbReference>
<name>A0A9W7I4Y8_HIBTR</name>
<evidence type="ECO:0000313" key="3">
    <source>
        <dbReference type="Proteomes" id="UP001165190"/>
    </source>
</evidence>
<organism evidence="2 3">
    <name type="scientific">Hibiscus trionum</name>
    <name type="common">Flower of an hour</name>
    <dbReference type="NCBI Taxonomy" id="183268"/>
    <lineage>
        <taxon>Eukaryota</taxon>
        <taxon>Viridiplantae</taxon>
        <taxon>Streptophyta</taxon>
        <taxon>Embryophyta</taxon>
        <taxon>Tracheophyta</taxon>
        <taxon>Spermatophyta</taxon>
        <taxon>Magnoliopsida</taxon>
        <taxon>eudicotyledons</taxon>
        <taxon>Gunneridae</taxon>
        <taxon>Pentapetalae</taxon>
        <taxon>rosids</taxon>
        <taxon>malvids</taxon>
        <taxon>Malvales</taxon>
        <taxon>Malvaceae</taxon>
        <taxon>Malvoideae</taxon>
        <taxon>Hibiscus</taxon>
    </lineage>
</organism>
<dbReference type="Pfam" id="PF04646">
    <property type="entry name" value="DUF604"/>
    <property type="match status" value="1"/>
</dbReference>
<proteinExistence type="predicted"/>
<feature type="transmembrane region" description="Helical" evidence="1">
    <location>
        <begin position="12"/>
        <end position="36"/>
    </location>
</feature>
<keyword evidence="1" id="KW-1133">Transmembrane helix</keyword>
<keyword evidence="1" id="KW-0472">Membrane</keyword>
<dbReference type="OrthoDB" id="414175at2759"/>
<dbReference type="PANTHER" id="PTHR10811">
    <property type="entry name" value="FRINGE-RELATED"/>
    <property type="match status" value="1"/>
</dbReference>
<comment type="caution">
    <text evidence="2">The sequence shown here is derived from an EMBL/GenBank/DDBJ whole genome shotgun (WGS) entry which is preliminary data.</text>
</comment>
<reference evidence="2" key="1">
    <citation type="submission" date="2023-05" db="EMBL/GenBank/DDBJ databases">
        <title>Genome and transcriptome analyses reveal genes involved in the formation of fine ridges on petal epidermal cells in Hibiscus trionum.</title>
        <authorList>
            <person name="Koshimizu S."/>
            <person name="Masuda S."/>
            <person name="Ishii T."/>
            <person name="Shirasu K."/>
            <person name="Hoshino A."/>
            <person name="Arita M."/>
        </authorList>
    </citation>
    <scope>NUCLEOTIDE SEQUENCE</scope>
    <source>
        <strain evidence="2">Hamamatsu line</strain>
    </source>
</reference>
<dbReference type="AlphaFoldDB" id="A0A9W7I4Y8"/>
<accession>A0A9W7I4Y8</accession>
<dbReference type="Gene3D" id="3.90.550.50">
    <property type="match status" value="1"/>
</dbReference>
<evidence type="ECO:0000256" key="1">
    <source>
        <dbReference type="SAM" id="Phobius"/>
    </source>
</evidence>